<protein>
    <recommendedName>
        <fullName evidence="1">3'-phosphate/5'-hydroxy nucleic acid ligase</fullName>
        <ecNumber evidence="1">6.5.1.8</ecNumber>
    </recommendedName>
</protein>
<dbReference type="Pfam" id="PF01139">
    <property type="entry name" value="RtcB"/>
    <property type="match status" value="1"/>
</dbReference>
<feature type="binding site" evidence="10">
    <location>
        <position position="412"/>
    </location>
    <ligand>
        <name>Mn(2+)</name>
        <dbReference type="ChEBI" id="CHEBI:29035"/>
        <label>2</label>
    </ligand>
</feature>
<keyword evidence="6 10" id="KW-0464">Manganese</keyword>
<evidence type="ECO:0000313" key="11">
    <source>
        <dbReference type="EMBL" id="EER16206.1"/>
    </source>
</evidence>
<evidence type="ECO:0000256" key="7">
    <source>
        <dbReference type="ARBA" id="ARBA00047746"/>
    </source>
</evidence>
<evidence type="ECO:0000256" key="10">
    <source>
        <dbReference type="PIRSR" id="PIRSR601233-3"/>
    </source>
</evidence>
<evidence type="ECO:0000256" key="8">
    <source>
        <dbReference type="PIRSR" id="PIRSR601233-1"/>
    </source>
</evidence>
<dbReference type="GO" id="GO:0030145">
    <property type="term" value="F:manganese ion binding"/>
    <property type="evidence" value="ECO:0007669"/>
    <property type="project" value="TreeGrafter"/>
</dbReference>
<evidence type="ECO:0000256" key="9">
    <source>
        <dbReference type="PIRSR" id="PIRSR601233-2"/>
    </source>
</evidence>
<evidence type="ECO:0000256" key="6">
    <source>
        <dbReference type="ARBA" id="ARBA00023211"/>
    </source>
</evidence>
<dbReference type="InterPro" id="IPR036025">
    <property type="entry name" value="RtcB-like_sf"/>
</dbReference>
<dbReference type="Proteomes" id="UP000007800">
    <property type="component" value="Unassembled WGS sequence"/>
</dbReference>
<dbReference type="GO" id="GO:0170057">
    <property type="term" value="F:RNA ligase (GTP) activity"/>
    <property type="evidence" value="ECO:0007669"/>
    <property type="project" value="UniProtKB-EC"/>
</dbReference>
<feature type="active site" description="GMP-histidine intermediate" evidence="8">
    <location>
        <position position="564"/>
    </location>
</feature>
<reference evidence="11 12" key="1">
    <citation type="submission" date="2008-07" db="EMBL/GenBank/DDBJ databases">
        <authorList>
            <person name="El-Sayed N."/>
            <person name="Caler E."/>
            <person name="Inman J."/>
            <person name="Amedeo P."/>
            <person name="Hass B."/>
            <person name="Wortman J."/>
        </authorList>
    </citation>
    <scope>NUCLEOTIDE SEQUENCE [LARGE SCALE GENOMIC DNA]</scope>
    <source>
        <strain evidence="12">ATCC 50983 / TXsc</strain>
    </source>
</reference>
<dbReference type="GO" id="GO:0005525">
    <property type="term" value="F:GTP binding"/>
    <property type="evidence" value="ECO:0007669"/>
    <property type="project" value="UniProtKB-KW"/>
</dbReference>
<dbReference type="EMBL" id="GG673069">
    <property type="protein sequence ID" value="EER16206.1"/>
    <property type="molecule type" value="Genomic_DNA"/>
</dbReference>
<keyword evidence="3 10" id="KW-0479">Metal-binding</keyword>
<dbReference type="Gene3D" id="3.90.1860.10">
    <property type="entry name" value="tRNA-splicing ligase RtcB"/>
    <property type="match status" value="1"/>
</dbReference>
<sequence>MSVKPGEFPLLLTAAGKSLEPVSQAALSKAARMLGEDASETTYKPTNKRPMRDSLLTFEAPLLRPKPPLSDSGMKVDADAALEGVDLKTLDAVPRPLVKKKRGLDVFDQLNDVKPVDGCVEEEITASDLDALEAGLPIECPDEMVEFVVVRRFPLLYVGLDHAGHSVTGASSTCPDDVMVGDEVVSVKVQVRAIVKPQAATRAKLCWQGLQPGRKFNRKRDAEACLTLPGGWKFSSRLMNVDREQLQTSIVQSPFCLSRINLSRSRMVVGYIAAMPDVHLGKGATIGSVFASRDFVCPNAVGVDIGCGMCAVKRIPTGGLGTYCSRLSGILAGFNSHEKASPEMRAAMKRLMDEHKPTAHTRGVCQSRTTPPGSYAQVIAERHVKQIGTLGGGNHFIELLHDEGDDIWLMLHSGSRNIGNITAQYYDGLAARQTGTSKENLAHLAIASDAGQDYLRDMHFCQAYAMENRKFMMNSFVNAVRDLTGKVPDWSTLVNIHHNYCECEDCTYRDPESGKIVRDKLWITRKGATSARQDQLGIIPGSMGTGSYITRGKGESMAWNSCSHGAGRRLSRNAAKRVVGVGELNEMMEGIVWDTTESPSTLQRIDRVCQVRDEAPIAYKDLTEVMTNQEDLVEVIHKLRPLMNMKGY</sequence>
<feature type="binding site" evidence="9">
    <location>
        <begin position="394"/>
        <end position="398"/>
    </location>
    <ligand>
        <name>GMP</name>
        <dbReference type="ChEBI" id="CHEBI:58115"/>
    </ligand>
</feature>
<accession>C5KHZ4</accession>
<evidence type="ECO:0000256" key="2">
    <source>
        <dbReference type="ARBA" id="ARBA00022598"/>
    </source>
</evidence>
<keyword evidence="5 9" id="KW-0342">GTP-binding</keyword>
<feature type="binding site" evidence="10">
    <location>
        <position position="498"/>
    </location>
    <ligand>
        <name>Mn(2+)</name>
        <dbReference type="ChEBI" id="CHEBI:29035"/>
        <label>2</label>
    </ligand>
</feature>
<proteinExistence type="predicted"/>
<dbReference type="GO" id="GO:0042245">
    <property type="term" value="P:RNA repair"/>
    <property type="evidence" value="ECO:0007669"/>
    <property type="project" value="TreeGrafter"/>
</dbReference>
<evidence type="ECO:0000256" key="5">
    <source>
        <dbReference type="ARBA" id="ARBA00023134"/>
    </source>
</evidence>
<dbReference type="OrthoDB" id="10249697at2759"/>
<comment type="cofactor">
    <cofactor evidence="10">
        <name>Mn(2+)</name>
        <dbReference type="ChEBI" id="CHEBI:29035"/>
    </cofactor>
    <text evidence="10">Binds 2 manganese ions per subunit.</text>
</comment>
<name>C5KHZ4_PERM5</name>
<feature type="binding site" evidence="10">
    <location>
        <position position="395"/>
    </location>
    <ligand>
        <name>Mn(2+)</name>
        <dbReference type="ChEBI" id="CHEBI:29035"/>
        <label>1</label>
    </ligand>
</feature>
<dbReference type="GO" id="GO:0006281">
    <property type="term" value="P:DNA repair"/>
    <property type="evidence" value="ECO:0007669"/>
    <property type="project" value="TreeGrafter"/>
</dbReference>
<evidence type="ECO:0000313" key="12">
    <source>
        <dbReference type="Proteomes" id="UP000007800"/>
    </source>
</evidence>
<feature type="binding site" evidence="9">
    <location>
        <begin position="564"/>
        <end position="567"/>
    </location>
    <ligand>
        <name>GMP</name>
        <dbReference type="ChEBI" id="CHEBI:58115"/>
    </ligand>
</feature>
<dbReference type="PANTHER" id="PTHR43749">
    <property type="entry name" value="RNA-SPLICING LIGASE RTCB"/>
    <property type="match status" value="1"/>
</dbReference>
<evidence type="ECO:0000256" key="4">
    <source>
        <dbReference type="ARBA" id="ARBA00022741"/>
    </source>
</evidence>
<feature type="binding site" evidence="9">
    <location>
        <begin position="498"/>
        <end position="499"/>
    </location>
    <ligand>
        <name>GMP</name>
        <dbReference type="ChEBI" id="CHEBI:58115"/>
    </ligand>
</feature>
<feature type="binding site" evidence="9">
    <location>
        <position position="646"/>
    </location>
    <ligand>
        <name>GMP</name>
        <dbReference type="ChEBI" id="CHEBI:58115"/>
    </ligand>
</feature>
<dbReference type="GO" id="GO:0006396">
    <property type="term" value="P:RNA processing"/>
    <property type="evidence" value="ECO:0007669"/>
    <property type="project" value="InterPro"/>
</dbReference>
<dbReference type="RefSeq" id="XP_002784410.1">
    <property type="nucleotide sequence ID" value="XM_002784364.1"/>
</dbReference>
<gene>
    <name evidence="11" type="ORF">Pmar_PMAR003669</name>
</gene>
<dbReference type="EC" id="6.5.1.8" evidence="1"/>
<dbReference type="InParanoid" id="C5KHZ4"/>
<dbReference type="GeneID" id="9061344"/>
<dbReference type="GO" id="GO:0003909">
    <property type="term" value="F:DNA ligase activity"/>
    <property type="evidence" value="ECO:0007669"/>
    <property type="project" value="TreeGrafter"/>
</dbReference>
<evidence type="ECO:0000256" key="3">
    <source>
        <dbReference type="ARBA" id="ARBA00022723"/>
    </source>
</evidence>
<feature type="binding site" evidence="10">
    <location>
        <position position="304"/>
    </location>
    <ligand>
        <name>Mn(2+)</name>
        <dbReference type="ChEBI" id="CHEBI:29035"/>
        <label>1</label>
    </ligand>
</feature>
<keyword evidence="12" id="KW-1185">Reference proteome</keyword>
<feature type="binding site" evidence="9">
    <location>
        <begin position="540"/>
        <end position="543"/>
    </location>
    <ligand>
        <name>GMP</name>
        <dbReference type="ChEBI" id="CHEBI:58115"/>
    </ligand>
</feature>
<dbReference type="InterPro" id="IPR001233">
    <property type="entry name" value="RtcB"/>
</dbReference>
<dbReference type="SUPFAM" id="SSF103365">
    <property type="entry name" value="Hypothetical protein PH1602"/>
    <property type="match status" value="1"/>
</dbReference>
<keyword evidence="2" id="KW-0436">Ligase</keyword>
<feature type="binding site" evidence="9">
    <location>
        <position position="547"/>
    </location>
    <ligand>
        <name>GMP</name>
        <dbReference type="ChEBI" id="CHEBI:58115"/>
    </ligand>
</feature>
<dbReference type="PANTHER" id="PTHR43749:SF2">
    <property type="entry name" value="RNA-SPLICING LIGASE RTCB"/>
    <property type="match status" value="1"/>
</dbReference>
<evidence type="ECO:0000256" key="1">
    <source>
        <dbReference type="ARBA" id="ARBA00012726"/>
    </source>
</evidence>
<dbReference type="AlphaFoldDB" id="C5KHZ4"/>
<organism evidence="12">
    <name type="scientific">Perkinsus marinus (strain ATCC 50983 / TXsc)</name>
    <dbReference type="NCBI Taxonomy" id="423536"/>
    <lineage>
        <taxon>Eukaryota</taxon>
        <taxon>Sar</taxon>
        <taxon>Alveolata</taxon>
        <taxon>Perkinsozoa</taxon>
        <taxon>Perkinsea</taxon>
        <taxon>Perkinsida</taxon>
        <taxon>Perkinsidae</taxon>
        <taxon>Perkinsus</taxon>
    </lineage>
</organism>
<comment type="catalytic activity">
    <reaction evidence="7">
        <text>a 3'-end 3'-phospho-ribonucleotide-RNA + a 5'-end dephospho-ribonucleoside-RNA + GTP = a ribonucleotidyl-ribonucleotide-RNA + GMP + diphosphate</text>
        <dbReference type="Rhea" id="RHEA:68076"/>
        <dbReference type="Rhea" id="RHEA-COMP:10463"/>
        <dbReference type="Rhea" id="RHEA-COMP:13936"/>
        <dbReference type="Rhea" id="RHEA-COMP:17355"/>
        <dbReference type="ChEBI" id="CHEBI:33019"/>
        <dbReference type="ChEBI" id="CHEBI:37565"/>
        <dbReference type="ChEBI" id="CHEBI:58115"/>
        <dbReference type="ChEBI" id="CHEBI:83062"/>
        <dbReference type="ChEBI" id="CHEBI:138284"/>
        <dbReference type="ChEBI" id="CHEBI:173118"/>
        <dbReference type="EC" id="6.5.1.8"/>
    </reaction>
</comment>
<dbReference type="InterPro" id="IPR052915">
    <property type="entry name" value="RtcB-like"/>
</dbReference>
<keyword evidence="4 9" id="KW-0547">Nucleotide-binding</keyword>